<dbReference type="EMBL" id="PQXH01000346">
    <property type="protein sequence ID" value="TGO07016.1"/>
    <property type="molecule type" value="Genomic_DNA"/>
</dbReference>
<evidence type="ECO:0000313" key="1">
    <source>
        <dbReference type="EMBL" id="TGO07016.1"/>
    </source>
</evidence>
<keyword evidence="2" id="KW-1185">Reference proteome</keyword>
<dbReference type="OrthoDB" id="10275584at2759"/>
<sequence>MPVEKKDIQTWYITPIADHDRKIEFKVTKESIEKEENVDPVKEFTIPKDYVCEIMDGGKGYGKLSD</sequence>
<accession>A0A4Z1E4X4</accession>
<dbReference type="AlphaFoldDB" id="A0A4Z1E4X4"/>
<evidence type="ECO:0000313" key="2">
    <source>
        <dbReference type="Proteomes" id="UP000297777"/>
    </source>
</evidence>
<organism evidence="1 2">
    <name type="scientific">Botrytis tulipae</name>
    <dbReference type="NCBI Taxonomy" id="87230"/>
    <lineage>
        <taxon>Eukaryota</taxon>
        <taxon>Fungi</taxon>
        <taxon>Dikarya</taxon>
        <taxon>Ascomycota</taxon>
        <taxon>Pezizomycotina</taxon>
        <taxon>Leotiomycetes</taxon>
        <taxon>Helotiales</taxon>
        <taxon>Sclerotiniaceae</taxon>
        <taxon>Botrytis</taxon>
    </lineage>
</organism>
<dbReference type="Proteomes" id="UP000297777">
    <property type="component" value="Unassembled WGS sequence"/>
</dbReference>
<protein>
    <submittedName>
        <fullName evidence="1">Uncharacterized protein</fullName>
    </submittedName>
</protein>
<gene>
    <name evidence="1" type="ORF">BTUL_0348g00040</name>
</gene>
<reference evidence="1 2" key="1">
    <citation type="submission" date="2017-12" db="EMBL/GenBank/DDBJ databases">
        <title>Comparative genomics of Botrytis spp.</title>
        <authorList>
            <person name="Valero-Jimenez C.A."/>
            <person name="Tapia P."/>
            <person name="Veloso J."/>
            <person name="Silva-Moreno E."/>
            <person name="Staats M."/>
            <person name="Valdes J.H."/>
            <person name="Van Kan J.A.L."/>
        </authorList>
    </citation>
    <scope>NUCLEOTIDE SEQUENCE [LARGE SCALE GENOMIC DNA]</scope>
    <source>
        <strain evidence="1 2">Bt9001</strain>
    </source>
</reference>
<proteinExistence type="predicted"/>
<comment type="caution">
    <text evidence="1">The sequence shown here is derived from an EMBL/GenBank/DDBJ whole genome shotgun (WGS) entry which is preliminary data.</text>
</comment>
<name>A0A4Z1E4X4_9HELO</name>